<evidence type="ECO:0000313" key="2">
    <source>
        <dbReference type="Proteomes" id="UP000076296"/>
    </source>
</evidence>
<dbReference type="RefSeq" id="WP_002011662.1">
    <property type="nucleotide sequence ID" value="NZ_LRDT01000019.1"/>
</dbReference>
<dbReference type="Proteomes" id="UP000076296">
    <property type="component" value="Unassembled WGS sequence"/>
</dbReference>
<dbReference type="EMBL" id="LRDT01000019">
    <property type="protein sequence ID" value="KZA18351.1"/>
    <property type="molecule type" value="Genomic_DNA"/>
</dbReference>
<sequence length="113" mass="13174">MNNIRILMDKNIAIVTAYDDINPMNRLKLISSDLEYKHFRGKVLFDLFFFNGFSFNRFASIDFDGKKFLKKTIQTFSHIDPSLEAQQNELILKNKDMVKQSVLSSTEVEGLYI</sequence>
<evidence type="ECO:0000313" key="1">
    <source>
        <dbReference type="EMBL" id="KZA18351.1"/>
    </source>
</evidence>
<comment type="caution">
    <text evidence="1">The sequence shown here is derived from an EMBL/GenBank/DDBJ whole genome shotgun (WGS) entry which is preliminary data.</text>
</comment>
<organism evidence="1 2">
    <name type="scientific">Acinetobacter baumannii</name>
    <dbReference type="NCBI Taxonomy" id="470"/>
    <lineage>
        <taxon>Bacteria</taxon>
        <taxon>Pseudomonadati</taxon>
        <taxon>Pseudomonadota</taxon>
        <taxon>Gammaproteobacteria</taxon>
        <taxon>Moraxellales</taxon>
        <taxon>Moraxellaceae</taxon>
        <taxon>Acinetobacter</taxon>
        <taxon>Acinetobacter calcoaceticus/baumannii complex</taxon>
    </lineage>
</organism>
<proteinExistence type="predicted"/>
<gene>
    <name evidence="1" type="ORF">LV35_01616</name>
</gene>
<dbReference type="AlphaFoldDB" id="A0AAJ0QXQ1"/>
<dbReference type="Pfam" id="PF15933">
    <property type="entry name" value="RnlB_antitoxin"/>
    <property type="match status" value="1"/>
</dbReference>
<protein>
    <submittedName>
        <fullName evidence="1">Uncharacterized protein</fullName>
    </submittedName>
</protein>
<accession>A0AAJ0QXQ1</accession>
<reference evidence="1 2" key="1">
    <citation type="submission" date="2016-01" db="EMBL/GenBank/DDBJ databases">
        <title>Draft sequences of Acinetobacter baumannii isolates from wounded military personnel.</title>
        <authorList>
            <person name="Arivett B.A."/>
            <person name="Fiester S.E."/>
            <person name="Ream D.C."/>
            <person name="Actis L.A."/>
        </authorList>
    </citation>
    <scope>NUCLEOTIDE SEQUENCE [LARGE SCALE GENOMIC DNA]</scope>
    <source>
        <strain evidence="1 2">AB2828</strain>
    </source>
</reference>
<dbReference type="InterPro" id="IPR031834">
    <property type="entry name" value="RnlB/LsoB_antitoxin"/>
</dbReference>
<name>A0AAJ0QXQ1_ACIBA</name>